<evidence type="ECO:0000313" key="2">
    <source>
        <dbReference type="Proteomes" id="UP001597534"/>
    </source>
</evidence>
<sequence>MGYILNAHCRICDYKTDIWFGGGRFNYQTNNPVPAINVHTGKLESVNYITDDKNPNYLFYTDNDLKGDNGKNNVFQNFDLFLNQSNNYCPNCKAFTFDFHMHILY</sequence>
<comment type="caution">
    <text evidence="1">The sequence shown here is derived from an EMBL/GenBank/DDBJ whole genome shotgun (WGS) entry which is preliminary data.</text>
</comment>
<gene>
    <name evidence="1" type="ORF">ACFS5J_06735</name>
</gene>
<name>A0ABW5YKU0_9FLAO</name>
<organism evidence="1 2">
    <name type="scientific">Flavobacterium chuncheonense</name>
    <dbReference type="NCBI Taxonomy" id="2026653"/>
    <lineage>
        <taxon>Bacteria</taxon>
        <taxon>Pseudomonadati</taxon>
        <taxon>Bacteroidota</taxon>
        <taxon>Flavobacteriia</taxon>
        <taxon>Flavobacteriales</taxon>
        <taxon>Flavobacteriaceae</taxon>
        <taxon>Flavobacterium</taxon>
    </lineage>
</organism>
<dbReference type="RefSeq" id="WP_379811302.1">
    <property type="nucleotide sequence ID" value="NZ_JBHUPC010000012.1"/>
</dbReference>
<reference evidence="2" key="1">
    <citation type="journal article" date="2019" name="Int. J. Syst. Evol. Microbiol.">
        <title>The Global Catalogue of Microorganisms (GCM) 10K type strain sequencing project: providing services to taxonomists for standard genome sequencing and annotation.</title>
        <authorList>
            <consortium name="The Broad Institute Genomics Platform"/>
            <consortium name="The Broad Institute Genome Sequencing Center for Infectious Disease"/>
            <person name="Wu L."/>
            <person name="Ma J."/>
        </authorList>
    </citation>
    <scope>NUCLEOTIDE SEQUENCE [LARGE SCALE GENOMIC DNA]</scope>
    <source>
        <strain evidence="2">KCTC 22671</strain>
    </source>
</reference>
<dbReference type="Proteomes" id="UP001597534">
    <property type="component" value="Unassembled WGS sequence"/>
</dbReference>
<evidence type="ECO:0000313" key="1">
    <source>
        <dbReference type="EMBL" id="MFD2891704.1"/>
    </source>
</evidence>
<proteinExistence type="predicted"/>
<dbReference type="EMBL" id="JBHUPC010000012">
    <property type="protein sequence ID" value="MFD2891704.1"/>
    <property type="molecule type" value="Genomic_DNA"/>
</dbReference>
<accession>A0ABW5YKU0</accession>
<protein>
    <submittedName>
        <fullName evidence="1">Uncharacterized protein</fullName>
    </submittedName>
</protein>
<keyword evidence="2" id="KW-1185">Reference proteome</keyword>